<gene>
    <name evidence="1" type="ORF">UFOVP58_56</name>
</gene>
<evidence type="ECO:0000313" key="1">
    <source>
        <dbReference type="EMBL" id="CAB4125062.1"/>
    </source>
</evidence>
<accession>A0A6J5KUS0</accession>
<dbReference type="EMBL" id="LR796186">
    <property type="protein sequence ID" value="CAB4125062.1"/>
    <property type="molecule type" value="Genomic_DNA"/>
</dbReference>
<dbReference type="Pfam" id="PF23837">
    <property type="entry name" value="DUF7207"/>
    <property type="match status" value="1"/>
</dbReference>
<sequence>MKLTNDNFLIHAMHHYDNSQCSSVKEFEEDVKRFLYIKKLLLRYKSGGEIKERLVLNHLIILYNLWGMETTNMLFFKIDKDQWDTLITFLVYLNRMPDEVKQHGIKLIDIPLDECIIKLLRDF</sequence>
<dbReference type="InterPro" id="IPR055631">
    <property type="entry name" value="DUF7207"/>
</dbReference>
<organism evidence="1">
    <name type="scientific">uncultured Caudovirales phage</name>
    <dbReference type="NCBI Taxonomy" id="2100421"/>
    <lineage>
        <taxon>Viruses</taxon>
        <taxon>Duplodnaviria</taxon>
        <taxon>Heunggongvirae</taxon>
        <taxon>Uroviricota</taxon>
        <taxon>Caudoviricetes</taxon>
        <taxon>Peduoviridae</taxon>
        <taxon>Maltschvirus</taxon>
        <taxon>Maltschvirus maltsch</taxon>
    </lineage>
</organism>
<protein>
    <submittedName>
        <fullName evidence="1">Uncharacterized protein</fullName>
    </submittedName>
</protein>
<name>A0A6J5KUS0_9CAUD</name>
<proteinExistence type="predicted"/>
<reference evidence="1" key="1">
    <citation type="submission" date="2020-04" db="EMBL/GenBank/DDBJ databases">
        <authorList>
            <person name="Chiriac C."/>
            <person name="Salcher M."/>
            <person name="Ghai R."/>
            <person name="Kavagutti S V."/>
        </authorList>
    </citation>
    <scope>NUCLEOTIDE SEQUENCE</scope>
</reference>